<evidence type="ECO:0000313" key="12">
    <source>
        <dbReference type="EMBL" id="GLK82082.1"/>
    </source>
</evidence>
<dbReference type="Pfam" id="PF00512">
    <property type="entry name" value="HisKA"/>
    <property type="match status" value="1"/>
</dbReference>
<dbReference type="NCBIfam" id="TIGR00229">
    <property type="entry name" value="sensory_box"/>
    <property type="match status" value="1"/>
</dbReference>
<dbReference type="GO" id="GO:0000155">
    <property type="term" value="F:phosphorelay sensor kinase activity"/>
    <property type="evidence" value="ECO:0007669"/>
    <property type="project" value="InterPro"/>
</dbReference>
<dbReference type="Gene3D" id="3.30.565.10">
    <property type="entry name" value="Histidine kinase-like ATPase, C-terminal domain"/>
    <property type="match status" value="1"/>
</dbReference>
<comment type="catalytic activity">
    <reaction evidence="1">
        <text>ATP + protein L-histidine = ADP + protein N-phospho-L-histidine.</text>
        <dbReference type="EC" id="2.7.13.3"/>
    </reaction>
</comment>
<evidence type="ECO:0000256" key="5">
    <source>
        <dbReference type="ARBA" id="ARBA00022741"/>
    </source>
</evidence>
<dbReference type="InterPro" id="IPR036097">
    <property type="entry name" value="HisK_dim/P_sf"/>
</dbReference>
<keyword evidence="3" id="KW-0597">Phosphoprotein</keyword>
<reference evidence="12" key="2">
    <citation type="submission" date="2023-01" db="EMBL/GenBank/DDBJ databases">
        <authorList>
            <person name="Sun Q."/>
            <person name="Evtushenko L."/>
        </authorList>
    </citation>
    <scope>NUCLEOTIDE SEQUENCE</scope>
    <source>
        <strain evidence="12">VKM B-2789</strain>
    </source>
</reference>
<dbReference type="Pfam" id="PF08448">
    <property type="entry name" value="PAS_4"/>
    <property type="match status" value="1"/>
</dbReference>
<dbReference type="Gene3D" id="1.10.287.130">
    <property type="match status" value="1"/>
</dbReference>
<evidence type="ECO:0000256" key="2">
    <source>
        <dbReference type="ARBA" id="ARBA00012438"/>
    </source>
</evidence>
<proteinExistence type="predicted"/>
<organism evidence="12 13">
    <name type="scientific">Ancylobacter defluvii</name>
    <dbReference type="NCBI Taxonomy" id="1282440"/>
    <lineage>
        <taxon>Bacteria</taxon>
        <taxon>Pseudomonadati</taxon>
        <taxon>Pseudomonadota</taxon>
        <taxon>Alphaproteobacteria</taxon>
        <taxon>Hyphomicrobiales</taxon>
        <taxon>Xanthobacteraceae</taxon>
        <taxon>Ancylobacter</taxon>
    </lineage>
</organism>
<keyword evidence="9" id="KW-0472">Membrane</keyword>
<dbReference type="PANTHER" id="PTHR43065">
    <property type="entry name" value="SENSOR HISTIDINE KINASE"/>
    <property type="match status" value="1"/>
</dbReference>
<dbReference type="SMART" id="SM00387">
    <property type="entry name" value="HATPase_c"/>
    <property type="match status" value="1"/>
</dbReference>
<feature type="transmembrane region" description="Helical" evidence="9">
    <location>
        <begin position="77"/>
        <end position="94"/>
    </location>
</feature>
<keyword evidence="8" id="KW-0902">Two-component regulatory system</keyword>
<evidence type="ECO:0000256" key="4">
    <source>
        <dbReference type="ARBA" id="ARBA00022679"/>
    </source>
</evidence>
<protein>
    <recommendedName>
        <fullName evidence="2">histidine kinase</fullName>
        <ecNumber evidence="2">2.7.13.3</ecNumber>
    </recommendedName>
</protein>
<dbReference type="PANTHER" id="PTHR43065:SF10">
    <property type="entry name" value="PEROXIDE STRESS-ACTIVATED HISTIDINE KINASE MAK3"/>
    <property type="match status" value="1"/>
</dbReference>
<sequence length="625" mass="68261">MRCRYAGAVALAAAIFAIDTFTMLSSAVAVLYVLVLILIGDTASERAIRATAVGCIVLDFVSFFYGHGEYISLDAGLRLLFSLAAISATAFIVLKRYADQQTVASQAELLDVTSDAIFLTDTADRVIYWNHGAEILYGWSFAEAYGQESHALLASHYPQSRGAVRAALAREGSWEGEITQITRDGRTIHVFSRLRRRSEPGRYQGTTLETNTDITQRKADIEALSQSEQRFRTIFETLAVAIWEHDLRPVKAELDALRAQGVDDLALHFAQHPDILRRIRASVRVTDVNSTGLRLMGVTSKEEFFTHLDGFLTDPDEDFVSFLLALDSGAPHYQGEAGIRTHQGEPLRVLVAFNFPPPELLDRVQASVLNITERIRVQEALQRTRSQLDHALRAATIGEVSASIAHEINQPLAAISAYAAAAGRWMDRDPPNLAEVRASLDAAGEAARHASQVVRRVRSFMTKLEPERTRLDVDALVEEAMRLVQHEIAANGVALTPALEADGLAVEGDRIMLQQVLINLITNAIQAMHAQPAGERRIAVRTWRIGGKVGIEVRDSGPGFAAEAAQKAFEPFFTTKAGGMGLGLAMCRTIVNAHDGEIRIDPPDGTWGGQISITLPGAGRTLLQG</sequence>
<dbReference type="CDD" id="cd00130">
    <property type="entry name" value="PAS"/>
    <property type="match status" value="1"/>
</dbReference>
<evidence type="ECO:0000256" key="8">
    <source>
        <dbReference type="ARBA" id="ARBA00023012"/>
    </source>
</evidence>
<evidence type="ECO:0000256" key="6">
    <source>
        <dbReference type="ARBA" id="ARBA00022777"/>
    </source>
</evidence>
<dbReference type="InterPro" id="IPR000014">
    <property type="entry name" value="PAS"/>
</dbReference>
<keyword evidence="5" id="KW-0547">Nucleotide-binding</keyword>
<evidence type="ECO:0000256" key="7">
    <source>
        <dbReference type="ARBA" id="ARBA00022840"/>
    </source>
</evidence>
<keyword evidence="9" id="KW-0812">Transmembrane</keyword>
<keyword evidence="7" id="KW-0067">ATP-binding</keyword>
<dbReference type="Pfam" id="PF02518">
    <property type="entry name" value="HATPase_c"/>
    <property type="match status" value="1"/>
</dbReference>
<feature type="domain" description="PAS" evidence="11">
    <location>
        <begin position="102"/>
        <end position="168"/>
    </location>
</feature>
<dbReference type="SMART" id="SM00091">
    <property type="entry name" value="PAS"/>
    <property type="match status" value="1"/>
</dbReference>
<keyword evidence="9" id="KW-1133">Transmembrane helix</keyword>
<name>A0A9W6JRT2_9HYPH</name>
<evidence type="ECO:0000313" key="13">
    <source>
        <dbReference type="Proteomes" id="UP001143330"/>
    </source>
</evidence>
<dbReference type="InterPro" id="IPR005467">
    <property type="entry name" value="His_kinase_dom"/>
</dbReference>
<comment type="caution">
    <text evidence="12">The sequence shown here is derived from an EMBL/GenBank/DDBJ whole genome shotgun (WGS) entry which is preliminary data.</text>
</comment>
<feature type="transmembrane region" description="Helical" evidence="9">
    <location>
        <begin position="46"/>
        <end position="65"/>
    </location>
</feature>
<feature type="domain" description="Histidine kinase" evidence="10">
    <location>
        <begin position="403"/>
        <end position="619"/>
    </location>
</feature>
<accession>A0A9W6JRT2</accession>
<dbReference type="EC" id="2.7.13.3" evidence="2"/>
<evidence type="ECO:0000259" key="11">
    <source>
        <dbReference type="PROSITE" id="PS50112"/>
    </source>
</evidence>
<dbReference type="InterPro" id="IPR035965">
    <property type="entry name" value="PAS-like_dom_sf"/>
</dbReference>
<dbReference type="InterPro" id="IPR013656">
    <property type="entry name" value="PAS_4"/>
</dbReference>
<evidence type="ECO:0000256" key="9">
    <source>
        <dbReference type="SAM" id="Phobius"/>
    </source>
</evidence>
<dbReference type="PROSITE" id="PS50109">
    <property type="entry name" value="HIS_KIN"/>
    <property type="match status" value="1"/>
</dbReference>
<dbReference type="InterPro" id="IPR003594">
    <property type="entry name" value="HATPase_dom"/>
</dbReference>
<keyword evidence="6 12" id="KW-0418">Kinase</keyword>
<dbReference type="PRINTS" id="PR00344">
    <property type="entry name" value="BCTRLSENSOR"/>
</dbReference>
<keyword evidence="13" id="KW-1185">Reference proteome</keyword>
<keyword evidence="4" id="KW-0808">Transferase</keyword>
<feature type="transmembrane region" description="Helical" evidence="9">
    <location>
        <begin position="7"/>
        <end position="40"/>
    </location>
</feature>
<dbReference type="SMART" id="SM00388">
    <property type="entry name" value="HisKA"/>
    <property type="match status" value="1"/>
</dbReference>
<dbReference type="AlphaFoldDB" id="A0A9W6JRT2"/>
<dbReference type="SUPFAM" id="SSF55785">
    <property type="entry name" value="PYP-like sensor domain (PAS domain)"/>
    <property type="match status" value="2"/>
</dbReference>
<evidence type="ECO:0000256" key="3">
    <source>
        <dbReference type="ARBA" id="ARBA00022553"/>
    </source>
</evidence>
<dbReference type="InterPro" id="IPR004358">
    <property type="entry name" value="Sig_transdc_His_kin-like_C"/>
</dbReference>
<gene>
    <name evidence="12" type="ORF">GCM10017653_01510</name>
</gene>
<dbReference type="Proteomes" id="UP001143330">
    <property type="component" value="Unassembled WGS sequence"/>
</dbReference>
<dbReference type="GO" id="GO:0005524">
    <property type="term" value="F:ATP binding"/>
    <property type="evidence" value="ECO:0007669"/>
    <property type="project" value="UniProtKB-KW"/>
</dbReference>
<reference evidence="12" key="1">
    <citation type="journal article" date="2014" name="Int. J. Syst. Evol. Microbiol.">
        <title>Complete genome sequence of Corynebacterium casei LMG S-19264T (=DSM 44701T), isolated from a smear-ripened cheese.</title>
        <authorList>
            <consortium name="US DOE Joint Genome Institute (JGI-PGF)"/>
            <person name="Walter F."/>
            <person name="Albersmeier A."/>
            <person name="Kalinowski J."/>
            <person name="Ruckert C."/>
        </authorList>
    </citation>
    <scope>NUCLEOTIDE SEQUENCE</scope>
    <source>
        <strain evidence="12">VKM B-2789</strain>
    </source>
</reference>
<dbReference type="InterPro" id="IPR003661">
    <property type="entry name" value="HisK_dim/P_dom"/>
</dbReference>
<dbReference type="SUPFAM" id="SSF47384">
    <property type="entry name" value="Homodimeric domain of signal transducing histidine kinase"/>
    <property type="match status" value="1"/>
</dbReference>
<evidence type="ECO:0000259" key="10">
    <source>
        <dbReference type="PROSITE" id="PS50109"/>
    </source>
</evidence>
<dbReference type="Gene3D" id="3.30.450.20">
    <property type="entry name" value="PAS domain"/>
    <property type="match status" value="2"/>
</dbReference>
<dbReference type="PROSITE" id="PS50112">
    <property type="entry name" value="PAS"/>
    <property type="match status" value="1"/>
</dbReference>
<evidence type="ECO:0000256" key="1">
    <source>
        <dbReference type="ARBA" id="ARBA00000085"/>
    </source>
</evidence>
<dbReference type="InterPro" id="IPR036890">
    <property type="entry name" value="HATPase_C_sf"/>
</dbReference>
<dbReference type="SUPFAM" id="SSF55874">
    <property type="entry name" value="ATPase domain of HSP90 chaperone/DNA topoisomerase II/histidine kinase"/>
    <property type="match status" value="1"/>
</dbReference>
<dbReference type="EMBL" id="BSFM01000001">
    <property type="protein sequence ID" value="GLK82082.1"/>
    <property type="molecule type" value="Genomic_DNA"/>
</dbReference>